<dbReference type="SUPFAM" id="SSF48464">
    <property type="entry name" value="ENTH/VHS domain"/>
    <property type="match status" value="1"/>
</dbReference>
<evidence type="ECO:0000313" key="12">
    <source>
        <dbReference type="EMBL" id="CAI9753029.1"/>
    </source>
</evidence>
<dbReference type="Pfam" id="PF02791">
    <property type="entry name" value="DDT"/>
    <property type="match status" value="1"/>
</dbReference>
<dbReference type="InterPro" id="IPR004152">
    <property type="entry name" value="GAT_dom"/>
</dbReference>
<dbReference type="AlphaFoldDB" id="A0AAD1YKP1"/>
<comment type="subcellular location">
    <subcellularLocation>
        <location evidence="1 5">Nucleus</location>
    </subcellularLocation>
</comment>
<dbReference type="Pfam" id="PF00790">
    <property type="entry name" value="VHS"/>
    <property type="match status" value="1"/>
</dbReference>
<dbReference type="InterPro" id="IPR028941">
    <property type="entry name" value="WHIM2_dom"/>
</dbReference>
<evidence type="ECO:0000256" key="7">
    <source>
        <dbReference type="SAM" id="MobiDB-lite"/>
    </source>
</evidence>
<dbReference type="PROSITE" id="PS50909">
    <property type="entry name" value="GAT"/>
    <property type="match status" value="1"/>
</dbReference>
<evidence type="ECO:0000256" key="2">
    <source>
        <dbReference type="ARBA" id="ARBA00022448"/>
    </source>
</evidence>
<dbReference type="SUPFAM" id="SSF89009">
    <property type="entry name" value="GAT-like domain"/>
    <property type="match status" value="1"/>
</dbReference>
<evidence type="ECO:0000256" key="3">
    <source>
        <dbReference type="ARBA" id="ARBA00022927"/>
    </source>
</evidence>
<dbReference type="GO" id="GO:0043130">
    <property type="term" value="F:ubiquitin binding"/>
    <property type="evidence" value="ECO:0007669"/>
    <property type="project" value="InterPro"/>
</dbReference>
<dbReference type="GO" id="GO:0000785">
    <property type="term" value="C:chromatin"/>
    <property type="evidence" value="ECO:0007669"/>
    <property type="project" value="UniProtKB-ARBA"/>
</dbReference>
<dbReference type="GO" id="GO:0005634">
    <property type="term" value="C:nucleus"/>
    <property type="evidence" value="ECO:0007669"/>
    <property type="project" value="UniProtKB-SubCell"/>
</dbReference>
<keyword evidence="6" id="KW-0175">Coiled coil</keyword>
<evidence type="ECO:0000259" key="9">
    <source>
        <dbReference type="PROSITE" id="PS50827"/>
    </source>
</evidence>
<name>A0AAD1YKP1_9LAMI</name>
<dbReference type="InterPro" id="IPR013136">
    <property type="entry name" value="WSTF_Acf1_Cbp146"/>
</dbReference>
<evidence type="ECO:0000313" key="13">
    <source>
        <dbReference type="Proteomes" id="UP000834106"/>
    </source>
</evidence>
<dbReference type="PANTHER" id="PTHR15546">
    <property type="entry name" value="BROMODOMAIN ADJACENT TO ZINC FINGER DOMAIN, 2A"/>
    <property type="match status" value="1"/>
</dbReference>
<organism evidence="12 13">
    <name type="scientific">Fraxinus pennsylvanica</name>
    <dbReference type="NCBI Taxonomy" id="56036"/>
    <lineage>
        <taxon>Eukaryota</taxon>
        <taxon>Viridiplantae</taxon>
        <taxon>Streptophyta</taxon>
        <taxon>Embryophyta</taxon>
        <taxon>Tracheophyta</taxon>
        <taxon>Spermatophyta</taxon>
        <taxon>Magnoliopsida</taxon>
        <taxon>eudicotyledons</taxon>
        <taxon>Gunneridae</taxon>
        <taxon>Pentapetalae</taxon>
        <taxon>asterids</taxon>
        <taxon>lamiids</taxon>
        <taxon>Lamiales</taxon>
        <taxon>Oleaceae</taxon>
        <taxon>Oleeae</taxon>
        <taxon>Fraxinus</taxon>
    </lineage>
</organism>
<dbReference type="EMBL" id="OU503036">
    <property type="protein sequence ID" value="CAI9753029.1"/>
    <property type="molecule type" value="Genomic_DNA"/>
</dbReference>
<feature type="domain" description="DDT" evidence="9">
    <location>
        <begin position="294"/>
        <end position="355"/>
    </location>
</feature>
<dbReference type="Pfam" id="PF10537">
    <property type="entry name" value="WAC_Acf1_DNA_bd"/>
    <property type="match status" value="1"/>
</dbReference>
<dbReference type="CDD" id="cd14231">
    <property type="entry name" value="GAT_GGA-like_plant"/>
    <property type="match status" value="1"/>
</dbReference>
<dbReference type="Gene3D" id="1.20.58.160">
    <property type="match status" value="1"/>
</dbReference>
<reference evidence="12" key="1">
    <citation type="submission" date="2023-05" db="EMBL/GenBank/DDBJ databases">
        <authorList>
            <person name="Huff M."/>
        </authorList>
    </citation>
    <scope>NUCLEOTIDE SEQUENCE</scope>
</reference>
<dbReference type="InterPro" id="IPR008942">
    <property type="entry name" value="ENTH_VHS"/>
</dbReference>
<keyword evidence="13" id="KW-1185">Reference proteome</keyword>
<protein>
    <submittedName>
        <fullName evidence="12">Uncharacterized protein</fullName>
    </submittedName>
</protein>
<accession>A0AAD1YKP1</accession>
<dbReference type="PROSITE" id="PS51136">
    <property type="entry name" value="WAC"/>
    <property type="match status" value="1"/>
</dbReference>
<evidence type="ECO:0000256" key="4">
    <source>
        <dbReference type="ARBA" id="ARBA00023242"/>
    </source>
</evidence>
<evidence type="ECO:0000256" key="5">
    <source>
        <dbReference type="PROSITE-ProRule" id="PRU00475"/>
    </source>
</evidence>
<dbReference type="SMART" id="SM00571">
    <property type="entry name" value="DDT"/>
    <property type="match status" value="1"/>
</dbReference>
<keyword evidence="4 5" id="KW-0539">Nucleus</keyword>
<feature type="domain" description="VHS" evidence="8">
    <location>
        <begin position="545"/>
        <end position="674"/>
    </location>
</feature>
<dbReference type="GO" id="GO:0035091">
    <property type="term" value="F:phosphatidylinositol binding"/>
    <property type="evidence" value="ECO:0007669"/>
    <property type="project" value="InterPro"/>
</dbReference>
<feature type="region of interest" description="Disordered" evidence="7">
    <location>
        <begin position="881"/>
        <end position="931"/>
    </location>
</feature>
<keyword evidence="2" id="KW-0813">Transport</keyword>
<proteinExistence type="predicted"/>
<feature type="region of interest" description="Disordered" evidence="7">
    <location>
        <begin position="229"/>
        <end position="254"/>
    </location>
</feature>
<keyword evidence="3" id="KW-0653">Protein transport</keyword>
<evidence type="ECO:0000259" key="11">
    <source>
        <dbReference type="PROSITE" id="PS51136"/>
    </source>
</evidence>
<dbReference type="Pfam" id="PF15613">
    <property type="entry name" value="WSD"/>
    <property type="match status" value="1"/>
</dbReference>
<dbReference type="InterPro" id="IPR038425">
    <property type="entry name" value="GAT_sf"/>
</dbReference>
<dbReference type="GO" id="GO:0015031">
    <property type="term" value="P:protein transport"/>
    <property type="evidence" value="ECO:0007669"/>
    <property type="project" value="UniProtKB-KW"/>
</dbReference>
<dbReference type="Gene3D" id="1.25.40.90">
    <property type="match status" value="1"/>
</dbReference>
<evidence type="ECO:0000259" key="8">
    <source>
        <dbReference type="PROSITE" id="PS50179"/>
    </source>
</evidence>
<feature type="coiled-coil region" evidence="6">
    <location>
        <begin position="778"/>
        <end position="838"/>
    </location>
</feature>
<feature type="compositionally biased region" description="Basic and acidic residues" evidence="7">
    <location>
        <begin position="681"/>
        <end position="696"/>
    </location>
</feature>
<feature type="domain" description="GAT" evidence="10">
    <location>
        <begin position="709"/>
        <end position="797"/>
    </location>
</feature>
<feature type="compositionally biased region" description="Basic and acidic residues" evidence="7">
    <location>
        <begin position="914"/>
        <end position="931"/>
    </location>
</feature>
<feature type="domain" description="WAC" evidence="11">
    <location>
        <begin position="22"/>
        <end position="127"/>
    </location>
</feature>
<sequence>MPLYKRKPFSLVEKPKDLKPQELVFQVRFTKEIFRDYSEYLKRINLYRKRVWTCKATGKINLTYEEALVSEKEAAEKIQNFPKELVPPMLREVQFSMLTLRDLANSIAAKLQGPFSEGAVLYGKKDGCLHRCKIVKVPEEVDKTQYEVAWLGRDNKATGKALVKGEDLTGKKLPFTRAVLKSFIKDSTYRSFPWVLHDSLAKKHGISTAPPKELISKISIQDGLIVNNRKRKRSDNEKNTGEANENGLVHRKGNEKSEAQAVKYPIDDLLVQQSEEDHYLTERPSPCRDFYVPMECVGNLLMVWDFCTSFGRLLSLSPFSLRDFENAICHKDSTPSLIVESYSALLCLLVKDSGNFSMAIENKKRKPKITAVTWTEYLCDFVETKYLEREMEKRIVRTSPLGKDRNRNRYWFFRREGKIFVESTNSMQWGYYETKEELDALIGSLNPKGERERSLKKQLEKNYYKINLEFQKRSKEAARSIAMEEEAVLRRLYRQCSTVANIYWMKRKSGLVTRFLKVEVGAAAFVLCCFPVGIINMASELVNSATSDKLTEMDWAKNIEICELVACDHRQAKDVVKAIKKCLGSKNSNTQLFSVLLLEMLMNNIGEHVHQQVIDTGILPMLVKIVKKKSDLCVGEKIFLLLDAAQTSLGGNSGRFPQYYSAYCELVSAGVQFPQSSSDAPKPHSRLEVNKNKSSDKQSAAPQFERKAPKNVSVSSILEKAGTAVEVLRDVLNAVDTQRSEGAKDEFTLDLVEQCSFHKQQVMHLAMTSRDDKMVTRAIELNEQLERILQRHDALISRGTTLVSTHIDHEQAGEEEEAEQLLRRIRKGKACLQAEEEESQRDLPLRLKRPSVPGEMLHRPLILPLTVERPKRELVQPITMEPMQETAQPPTVEQKQEANVGRPMVALPPPPAKPVERERFFRENKADGSGS</sequence>
<dbReference type="PANTHER" id="PTHR15546:SF2">
    <property type="entry name" value="DDT DOMAIN-CONTAINING PROTEIN DDB_G0282237"/>
    <property type="match status" value="1"/>
</dbReference>
<evidence type="ECO:0000256" key="1">
    <source>
        <dbReference type="ARBA" id="ARBA00004123"/>
    </source>
</evidence>
<gene>
    <name evidence="12" type="ORF">FPE_LOCUS460</name>
</gene>
<feature type="region of interest" description="Disordered" evidence="7">
    <location>
        <begin position="675"/>
        <end position="708"/>
    </location>
</feature>
<dbReference type="Pfam" id="PF03127">
    <property type="entry name" value="GAT"/>
    <property type="match status" value="1"/>
</dbReference>
<dbReference type="CDD" id="cd03561">
    <property type="entry name" value="VHS"/>
    <property type="match status" value="1"/>
</dbReference>
<dbReference type="InterPro" id="IPR053271">
    <property type="entry name" value="DDT_domain"/>
</dbReference>
<dbReference type="InterPro" id="IPR018501">
    <property type="entry name" value="DDT_dom"/>
</dbReference>
<dbReference type="SMART" id="SM00288">
    <property type="entry name" value="VHS"/>
    <property type="match status" value="1"/>
</dbReference>
<dbReference type="InterPro" id="IPR002014">
    <property type="entry name" value="VHS_dom"/>
</dbReference>
<dbReference type="PROSITE" id="PS50827">
    <property type="entry name" value="DDT"/>
    <property type="match status" value="1"/>
</dbReference>
<dbReference type="PROSITE" id="PS50179">
    <property type="entry name" value="VHS"/>
    <property type="match status" value="1"/>
</dbReference>
<evidence type="ECO:0000256" key="6">
    <source>
        <dbReference type="SAM" id="Coils"/>
    </source>
</evidence>
<evidence type="ECO:0000259" key="10">
    <source>
        <dbReference type="PROSITE" id="PS50909"/>
    </source>
</evidence>
<dbReference type="Proteomes" id="UP000834106">
    <property type="component" value="Chromosome 1"/>
</dbReference>